<name>A0A2N3YAI8_SACSN</name>
<evidence type="ECO:0000313" key="2">
    <source>
        <dbReference type="EMBL" id="PKW19918.1"/>
    </source>
</evidence>
<dbReference type="AlphaFoldDB" id="A0A2N3YAI8"/>
<gene>
    <name evidence="1" type="ORF">A8926_1025</name>
    <name evidence="2" type="ORF">A8926_8122</name>
</gene>
<sequence length="449" mass="49404">MTTAALVSALPTADELLKYTIKASGFAKFRETVRSVRGCLRPVWLAGSWSAQRSDGTPVKEHSGQIAVACNNRRESVCPSCAARYAGDAYQLVKAGLSGGKGVPDEAARHLRLFVTLTGPSFGAVHTRATTTRGRVRRCTCGEVHHQADTRIGSAVDPDSYDYAGAVLWNAHAGQLWHRFRIYLARLVAASLGIKSKDIAHTFRLSYSKVAEYQRRGLVHFHAVIRLDGPDGPGSPAPDGVTAQMLDEFIRVAVWKTSVEVEATDTYPATVVTWGRQVQIDPIAESASDDAADVVVDQRVAGYIAKYSTKGTGATEGTDTRIRSEAQIDELNVSEHHRRMIRTAWRLGLRRWAHMLGFGGHFLTKSKYYSTTFTALRGVRAEHQRAEHLAALGIDDTDDVRIVNDWTFTGIGWGNAAQRELAEAMSERHQYAQRIEYDARKEIDGGQHG</sequence>
<evidence type="ECO:0000313" key="3">
    <source>
        <dbReference type="Proteomes" id="UP000233786"/>
    </source>
</evidence>
<dbReference type="Proteomes" id="UP000233786">
    <property type="component" value="Unassembled WGS sequence"/>
</dbReference>
<dbReference type="STRING" id="994479.GCA_000194155_00026"/>
<dbReference type="EMBL" id="PJNB01000001">
    <property type="protein sequence ID" value="PKW13491.1"/>
    <property type="molecule type" value="Genomic_DNA"/>
</dbReference>
<evidence type="ECO:0000313" key="1">
    <source>
        <dbReference type="EMBL" id="PKW13491.1"/>
    </source>
</evidence>
<protein>
    <recommendedName>
        <fullName evidence="4">Replication initiation protein</fullName>
    </recommendedName>
</protein>
<dbReference type="EMBL" id="PJNB01000001">
    <property type="protein sequence ID" value="PKW19918.1"/>
    <property type="molecule type" value="Genomic_DNA"/>
</dbReference>
<accession>A0A2N3YAI8</accession>
<evidence type="ECO:0008006" key="4">
    <source>
        <dbReference type="Google" id="ProtNLM"/>
    </source>
</evidence>
<organism evidence="2 3">
    <name type="scientific">Saccharopolyspora spinosa</name>
    <dbReference type="NCBI Taxonomy" id="60894"/>
    <lineage>
        <taxon>Bacteria</taxon>
        <taxon>Bacillati</taxon>
        <taxon>Actinomycetota</taxon>
        <taxon>Actinomycetes</taxon>
        <taxon>Pseudonocardiales</taxon>
        <taxon>Pseudonocardiaceae</taxon>
        <taxon>Saccharopolyspora</taxon>
    </lineage>
</organism>
<reference evidence="2 3" key="1">
    <citation type="submission" date="2017-12" db="EMBL/GenBank/DDBJ databases">
        <title>Sequencing the genomes of 1000 Actinobacteria strains.</title>
        <authorList>
            <person name="Klenk H.-P."/>
        </authorList>
    </citation>
    <scope>NUCLEOTIDE SEQUENCE [LARGE SCALE GENOMIC DNA]</scope>
    <source>
        <strain evidence="3">ATCC 49460 / DSM 44228 / JCM 9375 / NBRC 15153 / NRRL 18395 / A83543.1</strain>
        <strain evidence="2">DSM 44228</strain>
    </source>
</reference>
<keyword evidence="3" id="KW-1185">Reference proteome</keyword>
<dbReference type="InterPro" id="IPR046828">
    <property type="entry name" value="RepSA"/>
</dbReference>
<dbReference type="Pfam" id="PF20199">
    <property type="entry name" value="RepSA"/>
    <property type="match status" value="1"/>
</dbReference>
<comment type="caution">
    <text evidence="2">The sequence shown here is derived from an EMBL/GenBank/DDBJ whole genome shotgun (WGS) entry which is preliminary data.</text>
</comment>
<dbReference type="RefSeq" id="WP_010304801.1">
    <property type="nucleotide sequence ID" value="NZ_CP061007.1"/>
</dbReference>
<proteinExistence type="predicted"/>